<dbReference type="Gene3D" id="3.40.50.1820">
    <property type="entry name" value="alpha/beta hydrolase"/>
    <property type="match status" value="1"/>
</dbReference>
<evidence type="ECO:0000256" key="2">
    <source>
        <dbReference type="ARBA" id="ARBA00023157"/>
    </source>
</evidence>
<keyword evidence="1" id="KW-0378">Hydrolase</keyword>
<name>A0AAN6JIY3_9BASI</name>
<dbReference type="SUPFAM" id="SSF53474">
    <property type="entry name" value="alpha/beta-Hydrolases"/>
    <property type="match status" value="1"/>
</dbReference>
<keyword evidence="2" id="KW-1015">Disulfide bond</keyword>
<evidence type="ECO:0008006" key="5">
    <source>
        <dbReference type="Google" id="ProtNLM"/>
    </source>
</evidence>
<dbReference type="SMART" id="SM01110">
    <property type="entry name" value="Cutinase"/>
    <property type="match status" value="1"/>
</dbReference>
<dbReference type="Proteomes" id="UP001176521">
    <property type="component" value="Unassembled WGS sequence"/>
</dbReference>
<dbReference type="AlphaFoldDB" id="A0AAN6JIY3"/>
<evidence type="ECO:0000313" key="3">
    <source>
        <dbReference type="EMBL" id="KAK0527521.1"/>
    </source>
</evidence>
<dbReference type="EMBL" id="JAPDMQ010000308">
    <property type="protein sequence ID" value="KAK0527521.1"/>
    <property type="molecule type" value="Genomic_DNA"/>
</dbReference>
<dbReference type="PANTHER" id="PTHR33630:SF9">
    <property type="entry name" value="CUTINASE 4"/>
    <property type="match status" value="1"/>
</dbReference>
<comment type="caution">
    <text evidence="3">The sequence shown here is derived from an EMBL/GenBank/DDBJ whole genome shotgun (WGS) entry which is preliminary data.</text>
</comment>
<dbReference type="InterPro" id="IPR000675">
    <property type="entry name" value="Cutinase/axe"/>
</dbReference>
<proteinExistence type="predicted"/>
<gene>
    <name evidence="3" type="ORF">OC842_004850</name>
</gene>
<dbReference type="PANTHER" id="PTHR33630">
    <property type="entry name" value="CUTINASE RV1984C-RELATED-RELATED"/>
    <property type="match status" value="1"/>
</dbReference>
<evidence type="ECO:0000256" key="1">
    <source>
        <dbReference type="ARBA" id="ARBA00022801"/>
    </source>
</evidence>
<sequence>MIVFTLLLPFVLAVTTVRTTPTAGCKDYVILSSRGTGELQGPSISMMRMIASTLSAVPNGAEVDTTYPADATMNAQVGANWNLDYINKGRQACPAQKYVLIGYSQGAMVASLTLQQLVASGTAQDAIKAVVLLGNPYHTPGRTGNVDGHGGSGTLRAFGVAYALKPASIDSFVASGRLLDICLYGDVICSAQASLAPAAHLQYGLDDSVQQLASSFIIEKLRA</sequence>
<dbReference type="GO" id="GO:0052689">
    <property type="term" value="F:carboxylic ester hydrolase activity"/>
    <property type="evidence" value="ECO:0007669"/>
    <property type="project" value="UniProtKB-ARBA"/>
</dbReference>
<organism evidence="3 4">
    <name type="scientific">Tilletia horrida</name>
    <dbReference type="NCBI Taxonomy" id="155126"/>
    <lineage>
        <taxon>Eukaryota</taxon>
        <taxon>Fungi</taxon>
        <taxon>Dikarya</taxon>
        <taxon>Basidiomycota</taxon>
        <taxon>Ustilaginomycotina</taxon>
        <taxon>Exobasidiomycetes</taxon>
        <taxon>Tilletiales</taxon>
        <taxon>Tilletiaceae</taxon>
        <taxon>Tilletia</taxon>
    </lineage>
</organism>
<reference evidence="3" key="1">
    <citation type="journal article" date="2023" name="PhytoFront">
        <title>Draft Genome Resources of Seven Strains of Tilletia horrida, Causal Agent of Kernel Smut of Rice.</title>
        <authorList>
            <person name="Khanal S."/>
            <person name="Antony Babu S."/>
            <person name="Zhou X.G."/>
        </authorList>
    </citation>
    <scope>NUCLEOTIDE SEQUENCE</scope>
    <source>
        <strain evidence="3">TX3</strain>
    </source>
</reference>
<protein>
    <recommendedName>
        <fullName evidence="5">Cutinase</fullName>
    </recommendedName>
</protein>
<dbReference type="Pfam" id="PF01083">
    <property type="entry name" value="Cutinase"/>
    <property type="match status" value="1"/>
</dbReference>
<accession>A0AAN6JIY3</accession>
<evidence type="ECO:0000313" key="4">
    <source>
        <dbReference type="Proteomes" id="UP001176521"/>
    </source>
</evidence>
<keyword evidence="4" id="KW-1185">Reference proteome</keyword>
<dbReference type="InterPro" id="IPR029058">
    <property type="entry name" value="AB_hydrolase_fold"/>
</dbReference>